<dbReference type="InterPro" id="IPR036465">
    <property type="entry name" value="vWFA_dom_sf"/>
</dbReference>
<keyword evidence="12 14" id="KW-0234">DNA repair</keyword>
<evidence type="ECO:0000256" key="14">
    <source>
        <dbReference type="PIRNR" id="PIRNR016570"/>
    </source>
</evidence>
<dbReference type="GO" id="GO:0043564">
    <property type="term" value="C:Ku70:Ku80 complex"/>
    <property type="evidence" value="ECO:0007669"/>
    <property type="project" value="InterPro"/>
</dbReference>
<feature type="domain" description="VWFA" evidence="16">
    <location>
        <begin position="7"/>
        <end position="208"/>
    </location>
</feature>
<keyword evidence="11 14" id="KW-0233">DNA recombination</keyword>
<evidence type="ECO:0000256" key="4">
    <source>
        <dbReference type="ARBA" id="ARBA00022454"/>
    </source>
</evidence>
<comment type="subcellular location">
    <subcellularLocation>
        <location evidence="2">Chromosome</location>
    </subcellularLocation>
    <subcellularLocation>
        <location evidence="1 14">Nucleus</location>
    </subcellularLocation>
</comment>
<reference evidence="18" key="2">
    <citation type="submission" date="2025-08" db="UniProtKB">
        <authorList>
            <consortium name="RefSeq"/>
        </authorList>
    </citation>
    <scope>IDENTIFICATION</scope>
</reference>
<dbReference type="InterPro" id="IPR036494">
    <property type="entry name" value="Ku_C_sf"/>
</dbReference>
<dbReference type="Pfam" id="PF03730">
    <property type="entry name" value="Ku_C"/>
    <property type="match status" value="1"/>
</dbReference>
<proteinExistence type="inferred from homology"/>
<dbReference type="GO" id="GO:0003684">
    <property type="term" value="F:damaged DNA binding"/>
    <property type="evidence" value="ECO:0007669"/>
    <property type="project" value="InterPro"/>
</dbReference>
<keyword evidence="5 14" id="KW-0547">Nucleotide-binding</keyword>
<dbReference type="InterPro" id="IPR016194">
    <property type="entry name" value="SPOC-like_C_dom_sf"/>
</dbReference>
<dbReference type="InterPro" id="IPR002035">
    <property type="entry name" value="VWF_A"/>
</dbReference>
<evidence type="ECO:0000256" key="12">
    <source>
        <dbReference type="ARBA" id="ARBA00023204"/>
    </source>
</evidence>
<dbReference type="GO" id="GO:0042162">
    <property type="term" value="F:telomeric DNA binding"/>
    <property type="evidence" value="ECO:0007669"/>
    <property type="project" value="InterPro"/>
</dbReference>
<dbReference type="KEGG" id="lak:106168581"/>
<evidence type="ECO:0000256" key="10">
    <source>
        <dbReference type="ARBA" id="ARBA00023125"/>
    </source>
</evidence>
<dbReference type="Proteomes" id="UP000085678">
    <property type="component" value="Unplaced"/>
</dbReference>
<dbReference type="Gene3D" id="2.40.290.10">
    <property type="match status" value="1"/>
</dbReference>
<feature type="compositionally biased region" description="Acidic residues" evidence="15">
    <location>
        <begin position="166"/>
        <end position="176"/>
    </location>
</feature>
<dbReference type="InterPro" id="IPR005161">
    <property type="entry name" value="Ku_N"/>
</dbReference>
<dbReference type="FunFam" id="2.40.290.10:FF:000005">
    <property type="entry name" value="X-ray repair cross-complementing protein 5"/>
    <property type="match status" value="1"/>
</dbReference>
<dbReference type="SUPFAM" id="SSF101420">
    <property type="entry name" value="C-terminal domain of Ku80"/>
    <property type="match status" value="1"/>
</dbReference>
<comment type="catalytic activity">
    <reaction evidence="14">
        <text>ATP + H2O = ADP + phosphate + H(+)</text>
        <dbReference type="Rhea" id="RHEA:13065"/>
        <dbReference type="ChEBI" id="CHEBI:15377"/>
        <dbReference type="ChEBI" id="CHEBI:15378"/>
        <dbReference type="ChEBI" id="CHEBI:30616"/>
        <dbReference type="ChEBI" id="CHEBI:43474"/>
        <dbReference type="ChEBI" id="CHEBI:456216"/>
        <dbReference type="EC" id="3.6.4.12"/>
    </reaction>
</comment>
<dbReference type="InterPro" id="IPR014893">
    <property type="entry name" value="Ku_PK_bind"/>
</dbReference>
<dbReference type="EC" id="3.6.4.12" evidence="14"/>
<keyword evidence="9 14" id="KW-0067">ATP-binding</keyword>
<dbReference type="GO" id="GO:0016887">
    <property type="term" value="F:ATP hydrolysis activity"/>
    <property type="evidence" value="ECO:0007669"/>
    <property type="project" value="RHEA"/>
</dbReference>
<dbReference type="GO" id="GO:0003678">
    <property type="term" value="F:DNA helicase activity"/>
    <property type="evidence" value="ECO:0007669"/>
    <property type="project" value="UniProtKB-EC"/>
</dbReference>
<name>A0A1S3IYV0_LINAN</name>
<feature type="compositionally biased region" description="Acidic residues" evidence="15">
    <location>
        <begin position="711"/>
        <end position="725"/>
    </location>
</feature>
<protein>
    <recommendedName>
        <fullName evidence="14">ATP-dependent DNA helicase II subunit 2</fullName>
        <ecNumber evidence="14">3.6.4.12</ecNumber>
    </recommendedName>
</protein>
<evidence type="ECO:0000256" key="15">
    <source>
        <dbReference type="SAM" id="MobiDB-lite"/>
    </source>
</evidence>
<dbReference type="GO" id="GO:0005694">
    <property type="term" value="C:chromosome"/>
    <property type="evidence" value="ECO:0007669"/>
    <property type="project" value="UniProtKB-SubCell"/>
</dbReference>
<dbReference type="GO" id="GO:0006303">
    <property type="term" value="P:double-strand break repair via nonhomologous end joining"/>
    <property type="evidence" value="ECO:0007669"/>
    <property type="project" value="InterPro"/>
</dbReference>
<organism evidence="17 18">
    <name type="scientific">Lingula anatina</name>
    <name type="common">Brachiopod</name>
    <name type="synonym">Lingula unguis</name>
    <dbReference type="NCBI Taxonomy" id="7574"/>
    <lineage>
        <taxon>Eukaryota</taxon>
        <taxon>Metazoa</taxon>
        <taxon>Spiralia</taxon>
        <taxon>Lophotrochozoa</taxon>
        <taxon>Brachiopoda</taxon>
        <taxon>Linguliformea</taxon>
        <taxon>Lingulata</taxon>
        <taxon>Lingulida</taxon>
        <taxon>Linguloidea</taxon>
        <taxon>Lingulidae</taxon>
        <taxon>Lingula</taxon>
    </lineage>
</organism>
<keyword evidence="7 14" id="KW-0378">Hydrolase</keyword>
<dbReference type="RefSeq" id="XP_013403161.1">
    <property type="nucleotide sequence ID" value="XM_013547707.2"/>
</dbReference>
<evidence type="ECO:0000256" key="2">
    <source>
        <dbReference type="ARBA" id="ARBA00004286"/>
    </source>
</evidence>
<dbReference type="SUPFAM" id="SSF53300">
    <property type="entry name" value="vWA-like"/>
    <property type="match status" value="1"/>
</dbReference>
<keyword evidence="17" id="KW-1185">Reference proteome</keyword>
<keyword evidence="6 14" id="KW-0227">DNA damage</keyword>
<dbReference type="PANTHER" id="PTHR12604">
    <property type="entry name" value="KU AUTOANTIGEN DNA HELICASE"/>
    <property type="match status" value="1"/>
</dbReference>
<dbReference type="SUPFAM" id="SSF100939">
    <property type="entry name" value="SPOC domain-like"/>
    <property type="match status" value="1"/>
</dbReference>
<dbReference type="Gene3D" id="1.10.1600.10">
    <property type="match status" value="1"/>
</dbReference>
<evidence type="ECO:0000256" key="3">
    <source>
        <dbReference type="ARBA" id="ARBA00007726"/>
    </source>
</evidence>
<evidence type="ECO:0000313" key="18">
    <source>
        <dbReference type="RefSeq" id="XP_013403161.1"/>
    </source>
</evidence>
<accession>A0A1S3IYV0</accession>
<dbReference type="PIRSF" id="PIRSF016570">
    <property type="entry name" value="Ku80"/>
    <property type="match status" value="1"/>
</dbReference>
<dbReference type="PANTHER" id="PTHR12604:SF4">
    <property type="entry name" value="X-RAY REPAIR CROSS-COMPLEMENTING PROTEIN 5"/>
    <property type="match status" value="1"/>
</dbReference>
<evidence type="ECO:0000256" key="13">
    <source>
        <dbReference type="ARBA" id="ARBA00023242"/>
    </source>
</evidence>
<evidence type="ECO:0000313" key="17">
    <source>
        <dbReference type="Proteomes" id="UP000085678"/>
    </source>
</evidence>
<dbReference type="Pfam" id="PF03731">
    <property type="entry name" value="Ku_N"/>
    <property type="match status" value="1"/>
</dbReference>
<dbReference type="GO" id="GO:0000723">
    <property type="term" value="P:telomere maintenance"/>
    <property type="evidence" value="ECO:0007669"/>
    <property type="project" value="InterPro"/>
</dbReference>
<keyword evidence="8 14" id="KW-0347">Helicase</keyword>
<dbReference type="FunFam" id="3.40.50.410:FF:000200">
    <property type="entry name" value="ATP-dependent DNA helicase II subunit 2"/>
    <property type="match status" value="1"/>
</dbReference>
<evidence type="ECO:0000256" key="7">
    <source>
        <dbReference type="ARBA" id="ARBA00022801"/>
    </source>
</evidence>
<sequence length="725" mass="81068">MAADKEAIAIVLDVGPSMSESPPGTSTPLQQAGTAITMILQRKIFANSKDEIALILFGTPNTANELADGEEYQNITLARPLGLPDFDLLKYVQNEIQPSNISADFIDAMVVALDHLVKHTEGKKFGGGKRLILFSDLGGEFADDQLDDIVNGMKQAEVQLNVIGPDLDDDDEDEDDRGAKPAANGHSKPKSAQQRAGEAMVKHLLSQVEGESYSFSEALPALSYFQNRKVKPTPWKCNLEIGNSLQIALAGYVRVVEQKAPSFKNCYAKDIHAEVTTSRSYHLDDEASTEVEKEETAQGHRYGNTLVPFSEDDIANMKLKTVKCFKLLGFTETKNVKRHHFLGNNVQSFVAEKYDEAAGVALSALIRALHETNCVAIVRKVYRANSDAKLGVLSPHIKAGYECLFYNEIPFMEDVRQFTFGSLPLEPGSELNKKFSPSDDQLRAMDNLIDSMDLSKTSQGDEEEEEALKPKLTFNPHLQRLYQCLQHKALNPDDPLPELSPIIADYLKPPQEVLTNCQTHVEKLKEVFPLKVVVKKKEEVSAKSMFQDKPIGDVPASKKPKLDDGALGDMKQLDKVKVTKVGTVTPVEDYWAMLRRKDEDMFEEACKQLETVIIDIIMGSFGAQSYPKAMECMKALREAALKHLEPGVFNKFFTQFKKEMEHYNKMVLFEMAKNSGLRLIDNEECEESTYSKDAVAEFMADDVKKEKKEEEEMQEEDADDLLDQL</sequence>
<dbReference type="Pfam" id="PF02735">
    <property type="entry name" value="Ku"/>
    <property type="match status" value="1"/>
</dbReference>
<evidence type="ECO:0000256" key="11">
    <source>
        <dbReference type="ARBA" id="ARBA00023172"/>
    </source>
</evidence>
<reference evidence="18" key="1">
    <citation type="journal article" date="2015" name="Nat. Commun.">
        <title>The Lingula genome provides insights into brachiopod evolution and the origin of phosphate biomineralization.</title>
        <authorList>
            <person name="Luo Y.J."/>
            <person name="Takeuchi T."/>
            <person name="Koyanagi R."/>
            <person name="Yamada L."/>
            <person name="Kanda M."/>
            <person name="Khalturina M."/>
            <person name="Fujie M."/>
            <person name="Yamasaki S.I."/>
            <person name="Endo K."/>
            <person name="Satoh N."/>
        </authorList>
    </citation>
    <scope>NUCLEOTIDE SEQUENCE</scope>
</reference>
<dbReference type="STRING" id="7574.A0A1S3IYV0"/>
<dbReference type="GeneID" id="106168581"/>
<evidence type="ECO:0000256" key="9">
    <source>
        <dbReference type="ARBA" id="ARBA00022840"/>
    </source>
</evidence>
<keyword evidence="4" id="KW-0158">Chromosome</keyword>
<evidence type="ECO:0000256" key="8">
    <source>
        <dbReference type="ARBA" id="ARBA00022806"/>
    </source>
</evidence>
<dbReference type="InParanoid" id="A0A1S3IYV0"/>
<dbReference type="Gene3D" id="1.25.40.240">
    <property type="entry name" value="Ku, C-terminal domain"/>
    <property type="match status" value="1"/>
</dbReference>
<dbReference type="InterPro" id="IPR024193">
    <property type="entry name" value="Ku80"/>
</dbReference>
<comment type="similarity">
    <text evidence="3 14">Belongs to the ku80 family.</text>
</comment>
<dbReference type="FunCoup" id="A0A1S3IYV0">
    <property type="interactions" value="1730"/>
</dbReference>
<feature type="region of interest" description="Disordered" evidence="15">
    <location>
        <begin position="705"/>
        <end position="725"/>
    </location>
</feature>
<feature type="region of interest" description="Disordered" evidence="15">
    <location>
        <begin position="164"/>
        <end position="199"/>
    </location>
</feature>
<dbReference type="InterPro" id="IPR005160">
    <property type="entry name" value="Ku_C"/>
</dbReference>
<evidence type="ECO:0000259" key="16">
    <source>
        <dbReference type="PROSITE" id="PS50234"/>
    </source>
</evidence>
<dbReference type="PROSITE" id="PS50234">
    <property type="entry name" value="VWFA"/>
    <property type="match status" value="1"/>
</dbReference>
<dbReference type="OrthoDB" id="30826at2759"/>
<dbReference type="GO" id="GO:0006310">
    <property type="term" value="P:DNA recombination"/>
    <property type="evidence" value="ECO:0007669"/>
    <property type="project" value="UniProtKB-KW"/>
</dbReference>
<dbReference type="InterPro" id="IPR006164">
    <property type="entry name" value="DNA_bd_Ku70/Ku80"/>
</dbReference>
<comment type="function">
    <text evidence="14">Single-stranded DNA-dependent ATP-dependent helicase.</text>
</comment>
<evidence type="ECO:0000256" key="1">
    <source>
        <dbReference type="ARBA" id="ARBA00004123"/>
    </source>
</evidence>
<evidence type="ECO:0000256" key="5">
    <source>
        <dbReference type="ARBA" id="ARBA00022741"/>
    </source>
</evidence>
<keyword evidence="13 14" id="KW-0539">Nucleus</keyword>
<gene>
    <name evidence="18" type="primary">LOC106168581</name>
</gene>
<dbReference type="Pfam" id="PF08785">
    <property type="entry name" value="Ku_PK_bind"/>
    <property type="match status" value="1"/>
</dbReference>
<dbReference type="AlphaFoldDB" id="A0A1S3IYV0"/>
<dbReference type="FunFam" id="1.10.1600.10:FF:000002">
    <property type="entry name" value="X-ray repair cross-complementing protein 5"/>
    <property type="match status" value="1"/>
</dbReference>
<dbReference type="SMART" id="SM00559">
    <property type="entry name" value="Ku78"/>
    <property type="match status" value="1"/>
</dbReference>
<dbReference type="Gene3D" id="3.40.50.410">
    <property type="entry name" value="von Willebrand factor, type A domain"/>
    <property type="match status" value="1"/>
</dbReference>
<dbReference type="GO" id="GO:0005524">
    <property type="term" value="F:ATP binding"/>
    <property type="evidence" value="ECO:0007669"/>
    <property type="project" value="UniProtKB-UniRule"/>
</dbReference>
<evidence type="ECO:0000256" key="6">
    <source>
        <dbReference type="ARBA" id="ARBA00022763"/>
    </source>
</evidence>
<dbReference type="GO" id="GO:0003690">
    <property type="term" value="F:double-stranded DNA binding"/>
    <property type="evidence" value="ECO:0007669"/>
    <property type="project" value="TreeGrafter"/>
</dbReference>
<keyword evidence="10 14" id="KW-0238">DNA-binding</keyword>
<dbReference type="CDD" id="cd00873">
    <property type="entry name" value="KU80"/>
    <property type="match status" value="1"/>
</dbReference>